<keyword evidence="5 6" id="KW-0408">Iron</keyword>
<keyword evidence="8" id="KW-0472">Membrane</keyword>
<keyword evidence="2 6" id="KW-0349">Heme</keyword>
<keyword evidence="4" id="KW-0249">Electron transport</keyword>
<dbReference type="GO" id="GO:0005506">
    <property type="term" value="F:iron ion binding"/>
    <property type="evidence" value="ECO:0007669"/>
    <property type="project" value="InterPro"/>
</dbReference>
<dbReference type="KEGG" id="lto:RGQ30_31610"/>
<dbReference type="InterPro" id="IPR002323">
    <property type="entry name" value="Cyt_CIE"/>
</dbReference>
<dbReference type="EMBL" id="AP028947">
    <property type="protein sequence ID" value="BET27660.1"/>
    <property type="molecule type" value="Genomic_DNA"/>
</dbReference>
<dbReference type="RefSeq" id="WP_130557281.1">
    <property type="nucleotide sequence ID" value="NZ_AP028947.1"/>
</dbReference>
<dbReference type="PANTHER" id="PTHR40942:SF4">
    <property type="entry name" value="CYTOCHROME C5"/>
    <property type="match status" value="1"/>
</dbReference>
<keyword evidence="11" id="KW-1185">Reference proteome</keyword>
<evidence type="ECO:0000256" key="6">
    <source>
        <dbReference type="PROSITE-ProRule" id="PRU00433"/>
    </source>
</evidence>
<dbReference type="PANTHER" id="PTHR40942">
    <property type="match status" value="1"/>
</dbReference>
<keyword evidence="8" id="KW-0812">Transmembrane</keyword>
<keyword evidence="3 6" id="KW-0479">Metal-binding</keyword>
<dbReference type="InterPro" id="IPR009056">
    <property type="entry name" value="Cyt_c-like_dom"/>
</dbReference>
<keyword evidence="1" id="KW-0813">Transport</keyword>
<dbReference type="PRINTS" id="PR00607">
    <property type="entry name" value="CYTCHROMECIE"/>
</dbReference>
<reference evidence="10 11" key="1">
    <citation type="submission" date="2023-10" db="EMBL/GenBank/DDBJ databases">
        <title>Complete Genome Sequence of Limnobacter thiooxidans CS-K2T, Isolated from freshwater lake sediments in Bavaria, Germany.</title>
        <authorList>
            <person name="Naruki M."/>
            <person name="Watanabe A."/>
            <person name="Warashina T."/>
            <person name="Morita T."/>
            <person name="Arakawa K."/>
        </authorList>
    </citation>
    <scope>NUCLEOTIDE SEQUENCE [LARGE SCALE GENOMIC DNA]</scope>
    <source>
        <strain evidence="10 11">CS-K2</strain>
    </source>
</reference>
<dbReference type="Pfam" id="PF13442">
    <property type="entry name" value="Cytochrome_CBB3"/>
    <property type="match status" value="1"/>
</dbReference>
<evidence type="ECO:0000313" key="11">
    <source>
        <dbReference type="Proteomes" id="UP001329151"/>
    </source>
</evidence>
<feature type="region of interest" description="Disordered" evidence="7">
    <location>
        <begin position="161"/>
        <end position="187"/>
    </location>
</feature>
<feature type="compositionally biased region" description="Low complexity" evidence="7">
    <location>
        <begin position="163"/>
        <end position="187"/>
    </location>
</feature>
<dbReference type="PROSITE" id="PS51007">
    <property type="entry name" value="CYTC"/>
    <property type="match status" value="1"/>
</dbReference>
<gene>
    <name evidence="10" type="ORF">RGQ30_31610</name>
</gene>
<feature type="domain" description="Cytochrome c" evidence="9">
    <location>
        <begin position="76"/>
        <end position="154"/>
    </location>
</feature>
<evidence type="ECO:0000256" key="1">
    <source>
        <dbReference type="ARBA" id="ARBA00022448"/>
    </source>
</evidence>
<feature type="transmembrane region" description="Helical" evidence="8">
    <location>
        <begin position="17"/>
        <end position="39"/>
    </location>
</feature>
<dbReference type="Gene3D" id="1.10.760.10">
    <property type="entry name" value="Cytochrome c-like domain"/>
    <property type="match status" value="1"/>
</dbReference>
<evidence type="ECO:0000256" key="2">
    <source>
        <dbReference type="ARBA" id="ARBA00022617"/>
    </source>
</evidence>
<evidence type="ECO:0000256" key="3">
    <source>
        <dbReference type="ARBA" id="ARBA00022723"/>
    </source>
</evidence>
<keyword evidence="8" id="KW-1133">Transmembrane helix</keyword>
<dbReference type="GO" id="GO:0020037">
    <property type="term" value="F:heme binding"/>
    <property type="evidence" value="ECO:0007669"/>
    <property type="project" value="InterPro"/>
</dbReference>
<protein>
    <recommendedName>
        <fullName evidence="9">Cytochrome c domain-containing protein</fullName>
    </recommendedName>
</protein>
<dbReference type="Proteomes" id="UP001329151">
    <property type="component" value="Chromosome"/>
</dbReference>
<organism evidence="10 11">
    <name type="scientific">Limnobacter thiooxidans</name>
    <dbReference type="NCBI Taxonomy" id="131080"/>
    <lineage>
        <taxon>Bacteria</taxon>
        <taxon>Pseudomonadati</taxon>
        <taxon>Pseudomonadota</taxon>
        <taxon>Betaproteobacteria</taxon>
        <taxon>Burkholderiales</taxon>
        <taxon>Burkholderiaceae</taxon>
        <taxon>Limnobacter</taxon>
    </lineage>
</organism>
<proteinExistence type="predicted"/>
<evidence type="ECO:0000313" key="10">
    <source>
        <dbReference type="EMBL" id="BET27660.1"/>
    </source>
</evidence>
<evidence type="ECO:0000256" key="5">
    <source>
        <dbReference type="ARBA" id="ARBA00023004"/>
    </source>
</evidence>
<dbReference type="GO" id="GO:0009055">
    <property type="term" value="F:electron transfer activity"/>
    <property type="evidence" value="ECO:0007669"/>
    <property type="project" value="InterPro"/>
</dbReference>
<evidence type="ECO:0000256" key="4">
    <source>
        <dbReference type="ARBA" id="ARBA00022982"/>
    </source>
</evidence>
<evidence type="ECO:0000259" key="9">
    <source>
        <dbReference type="PROSITE" id="PS51007"/>
    </source>
</evidence>
<evidence type="ECO:0000256" key="8">
    <source>
        <dbReference type="SAM" id="Phobius"/>
    </source>
</evidence>
<accession>A0AA86JAB0</accession>
<dbReference type="SUPFAM" id="SSF46626">
    <property type="entry name" value="Cytochrome c"/>
    <property type="match status" value="1"/>
</dbReference>
<name>A0AA86JAB0_9BURK</name>
<dbReference type="InterPro" id="IPR036909">
    <property type="entry name" value="Cyt_c-like_dom_sf"/>
</dbReference>
<sequence>MSDSNEHELLIKTPKQLIYAVVASFVIPIFVIILLANYVSSSEKPAAGSNAFSEEAIAARLAPVGTIEFIDANAPKVLKTGEQVYAAACAACHTAGAAGAPKLGDQGQWAARLGQGFDTLWKHAVNGIGAMPAKGGNADLDDIEVARAVVYMGKEVGADFKAPEPAAPAEAPAAEGEAASPAAEAAK</sequence>
<dbReference type="AlphaFoldDB" id="A0AA86JAB0"/>
<evidence type="ECO:0000256" key="7">
    <source>
        <dbReference type="SAM" id="MobiDB-lite"/>
    </source>
</evidence>